<keyword evidence="1" id="KW-0411">Iron-sulfur</keyword>
<dbReference type="PROSITE" id="PS50926">
    <property type="entry name" value="TRAM"/>
    <property type="match status" value="1"/>
</dbReference>
<reference evidence="9" key="1">
    <citation type="submission" date="2016-10" db="EMBL/GenBank/DDBJ databases">
        <authorList>
            <person name="Varghese N."/>
            <person name="Submissions S."/>
        </authorList>
    </citation>
    <scope>NUCLEOTIDE SEQUENCE [LARGE SCALE GENOMIC DNA]</scope>
    <source>
        <strain evidence="9">DSM 8987</strain>
    </source>
</reference>
<dbReference type="InterPro" id="IPR030391">
    <property type="entry name" value="MeTrfase_TrmA_CS"/>
</dbReference>
<name>A0A1G7C272_9BACT</name>
<dbReference type="PROSITE" id="PS51687">
    <property type="entry name" value="SAM_MT_RNA_M5U"/>
    <property type="match status" value="1"/>
</dbReference>
<dbReference type="InterPro" id="IPR030390">
    <property type="entry name" value="MeTrfase_TrmA_AS"/>
</dbReference>
<dbReference type="STRING" id="57664.SAMN05661003_10844"/>
<dbReference type="SUPFAM" id="SSF53335">
    <property type="entry name" value="S-adenosyl-L-methionine-dependent methyltransferases"/>
    <property type="match status" value="1"/>
</dbReference>
<dbReference type="PROSITE" id="PS01230">
    <property type="entry name" value="TRMA_1"/>
    <property type="match status" value="1"/>
</dbReference>
<keyword evidence="1" id="KW-0479">Metal-binding</keyword>
<keyword evidence="9" id="KW-1185">Reference proteome</keyword>
<evidence type="ECO:0000256" key="1">
    <source>
        <dbReference type="ARBA" id="ARBA00022485"/>
    </source>
</evidence>
<keyword evidence="2 5" id="KW-0489">Methyltransferase</keyword>
<dbReference type="SUPFAM" id="SSF50249">
    <property type="entry name" value="Nucleic acid-binding proteins"/>
    <property type="match status" value="1"/>
</dbReference>
<dbReference type="InterPro" id="IPR010280">
    <property type="entry name" value="U5_MeTrfase_fam"/>
</dbReference>
<dbReference type="InterPro" id="IPR012340">
    <property type="entry name" value="NA-bd_OB-fold"/>
</dbReference>
<keyword evidence="1" id="KW-0408">Iron</keyword>
<evidence type="ECO:0000256" key="2">
    <source>
        <dbReference type="ARBA" id="ARBA00022603"/>
    </source>
</evidence>
<proteinExistence type="inferred from homology"/>
<evidence type="ECO:0000256" key="4">
    <source>
        <dbReference type="ARBA" id="ARBA00022691"/>
    </source>
</evidence>
<sequence>MASDCPAEQLVEIRSLAQGGHGVATSADGRTLFVPGTVPGDRLRCRITEVRRRYLRGQLVELVQSGPERIVPQCRHFGDCGGCDWQMLAYADQCRYKQQLLQQTCAHRLGAAVAECLEPLLASETAFGYRSRAQLKAHAAGGAFALGFYRRGSHFVVDVQDCPLLAAPLRALLAPLRQLFAGTSYAAWVPQIDVATDDAGAIRLLVHYRGEDLAAFCRWLQPRLAALAVAGPLAVLVQAGRKARIRLLCGEPQLRIRVDEPPLWLAYGPGGFAQVHLAQNRALVARLLDWAAVQPSDQVLDLYCGMGNFTLPLARRAARVTGVEDYAPSIEAARANARETGLAARTVFEVAATADCLSRLTAAPDLVVLDPPRSGAYEAVAGLVRLRPSRLVYVSCDPQTLLRDLVPLLGQGYDLLRLGALDLFPQTHHTEVVALLQARG</sequence>
<dbReference type="Pfam" id="PF05958">
    <property type="entry name" value="tRNA_U5-meth_tr"/>
    <property type="match status" value="1"/>
</dbReference>
<protein>
    <submittedName>
        <fullName evidence="8">23S rRNA m(5)U-1939 methyltransferase</fullName>
    </submittedName>
</protein>
<dbReference type="GO" id="GO:0070475">
    <property type="term" value="P:rRNA base methylation"/>
    <property type="evidence" value="ECO:0007669"/>
    <property type="project" value="TreeGrafter"/>
</dbReference>
<dbReference type="Proteomes" id="UP000243205">
    <property type="component" value="Unassembled WGS sequence"/>
</dbReference>
<accession>A0A1G7C272</accession>
<feature type="binding site" evidence="5">
    <location>
        <position position="274"/>
    </location>
    <ligand>
        <name>S-adenosyl-L-methionine</name>
        <dbReference type="ChEBI" id="CHEBI:59789"/>
    </ligand>
</feature>
<keyword evidence="1" id="KW-0004">4Fe-4S</keyword>
<keyword evidence="3 5" id="KW-0808">Transferase</keyword>
<feature type="binding site" evidence="5">
    <location>
        <position position="324"/>
    </location>
    <ligand>
        <name>S-adenosyl-L-methionine</name>
        <dbReference type="ChEBI" id="CHEBI:59789"/>
    </ligand>
</feature>
<feature type="binding site" evidence="5">
    <location>
        <position position="370"/>
    </location>
    <ligand>
        <name>S-adenosyl-L-methionine</name>
        <dbReference type="ChEBI" id="CHEBI:59789"/>
    </ligand>
</feature>
<feature type="active site" evidence="6">
    <location>
        <position position="396"/>
    </location>
</feature>
<evidence type="ECO:0000256" key="3">
    <source>
        <dbReference type="ARBA" id="ARBA00022679"/>
    </source>
</evidence>
<dbReference type="Gene3D" id="2.40.50.140">
    <property type="entry name" value="Nucleic acid-binding proteins"/>
    <property type="match status" value="1"/>
</dbReference>
<dbReference type="InterPro" id="IPR002792">
    <property type="entry name" value="TRAM_dom"/>
</dbReference>
<evidence type="ECO:0000256" key="5">
    <source>
        <dbReference type="PROSITE-ProRule" id="PRU01024"/>
    </source>
</evidence>
<organism evidence="8 9">
    <name type="scientific">Desulfuromonas thiophila</name>
    <dbReference type="NCBI Taxonomy" id="57664"/>
    <lineage>
        <taxon>Bacteria</taxon>
        <taxon>Pseudomonadati</taxon>
        <taxon>Thermodesulfobacteriota</taxon>
        <taxon>Desulfuromonadia</taxon>
        <taxon>Desulfuromonadales</taxon>
        <taxon>Desulfuromonadaceae</taxon>
        <taxon>Desulfuromonas</taxon>
    </lineage>
</organism>
<evidence type="ECO:0000259" key="7">
    <source>
        <dbReference type="PROSITE" id="PS50926"/>
    </source>
</evidence>
<evidence type="ECO:0000256" key="6">
    <source>
        <dbReference type="PROSITE-ProRule" id="PRU10015"/>
    </source>
</evidence>
<gene>
    <name evidence="8" type="ORF">SAMN05661003_10844</name>
</gene>
<dbReference type="CDD" id="cd02440">
    <property type="entry name" value="AdoMet_MTases"/>
    <property type="match status" value="1"/>
</dbReference>
<feature type="binding site" evidence="5">
    <location>
        <position position="303"/>
    </location>
    <ligand>
        <name>S-adenosyl-L-methionine</name>
        <dbReference type="ChEBI" id="CHEBI:59789"/>
    </ligand>
</feature>
<dbReference type="InterPro" id="IPR029063">
    <property type="entry name" value="SAM-dependent_MTases_sf"/>
</dbReference>
<dbReference type="Gene3D" id="3.40.50.150">
    <property type="entry name" value="Vaccinia Virus protein VP39"/>
    <property type="match status" value="1"/>
</dbReference>
<evidence type="ECO:0000313" key="8">
    <source>
        <dbReference type="EMBL" id="SDE33421.1"/>
    </source>
</evidence>
<dbReference type="GO" id="GO:0051539">
    <property type="term" value="F:4 iron, 4 sulfur cluster binding"/>
    <property type="evidence" value="ECO:0007669"/>
    <property type="project" value="UniProtKB-KW"/>
</dbReference>
<keyword evidence="4 5" id="KW-0949">S-adenosyl-L-methionine</keyword>
<dbReference type="Pfam" id="PF01938">
    <property type="entry name" value="TRAM"/>
    <property type="match status" value="1"/>
</dbReference>
<dbReference type="AlphaFoldDB" id="A0A1G7C272"/>
<dbReference type="EMBL" id="FNAQ01000008">
    <property type="protein sequence ID" value="SDE33421.1"/>
    <property type="molecule type" value="Genomic_DNA"/>
</dbReference>
<dbReference type="PANTHER" id="PTHR11061:SF49">
    <property type="entry name" value="23S RRNA (URACIL(1939)-C(5))-METHYLTRANSFERASE RLMD"/>
    <property type="match status" value="1"/>
</dbReference>
<dbReference type="RefSeq" id="WP_171906379.1">
    <property type="nucleotide sequence ID" value="NZ_FNAQ01000008.1"/>
</dbReference>
<dbReference type="PANTHER" id="PTHR11061">
    <property type="entry name" value="RNA M5U METHYLTRANSFERASE"/>
    <property type="match status" value="1"/>
</dbReference>
<comment type="similarity">
    <text evidence="5">Belongs to the class I-like SAM-binding methyltransferase superfamily. RNA M5U methyltransferase family.</text>
</comment>
<dbReference type="Gene3D" id="2.40.50.1070">
    <property type="match status" value="1"/>
</dbReference>
<feature type="domain" description="TRAM" evidence="7">
    <location>
        <begin position="1"/>
        <end position="61"/>
    </location>
</feature>
<evidence type="ECO:0000313" key="9">
    <source>
        <dbReference type="Proteomes" id="UP000243205"/>
    </source>
</evidence>
<dbReference type="PROSITE" id="PS01231">
    <property type="entry name" value="TRMA_2"/>
    <property type="match status" value="1"/>
</dbReference>
<feature type="active site" description="Nucleophile" evidence="5">
    <location>
        <position position="396"/>
    </location>
</feature>
<dbReference type="GO" id="GO:0070041">
    <property type="term" value="F:rRNA (uridine-C5-)-methyltransferase activity"/>
    <property type="evidence" value="ECO:0007669"/>
    <property type="project" value="TreeGrafter"/>
</dbReference>